<proteinExistence type="predicted"/>
<dbReference type="GO" id="GO:0004803">
    <property type="term" value="F:transposase activity"/>
    <property type="evidence" value="ECO:0007669"/>
    <property type="project" value="InterPro"/>
</dbReference>
<reference evidence="3" key="1">
    <citation type="submission" date="2016-10" db="EMBL/GenBank/DDBJ databases">
        <authorList>
            <person name="Varghese N."/>
            <person name="Submissions S."/>
        </authorList>
    </citation>
    <scope>NUCLEOTIDE SEQUENCE [LARGE SCALE GENOMIC DNA]</scope>
    <source>
        <strain evidence="3">DSM 19315</strain>
    </source>
</reference>
<protein>
    <submittedName>
        <fullName evidence="2">REP element-mobilizing transposase RayT</fullName>
    </submittedName>
</protein>
<name>A0A1I2VRF5_9BACT</name>
<dbReference type="GO" id="GO:0006313">
    <property type="term" value="P:DNA transposition"/>
    <property type="evidence" value="ECO:0007669"/>
    <property type="project" value="InterPro"/>
</dbReference>
<accession>A0A1I2VRF5</accession>
<dbReference type="RefSeq" id="WP_092792734.1">
    <property type="nucleotide sequence ID" value="NZ_FOPC01000010.1"/>
</dbReference>
<keyword evidence="3" id="KW-1185">Reference proteome</keyword>
<dbReference type="EMBL" id="FOPC01000010">
    <property type="protein sequence ID" value="SFG91613.1"/>
    <property type="molecule type" value="Genomic_DNA"/>
</dbReference>
<evidence type="ECO:0000313" key="2">
    <source>
        <dbReference type="EMBL" id="SFG91613.1"/>
    </source>
</evidence>
<dbReference type="AlphaFoldDB" id="A0A1I2VRF5"/>
<dbReference type="GO" id="GO:0003677">
    <property type="term" value="F:DNA binding"/>
    <property type="evidence" value="ECO:0007669"/>
    <property type="project" value="InterPro"/>
</dbReference>
<dbReference type="InterPro" id="IPR036515">
    <property type="entry name" value="Transposase_17_sf"/>
</dbReference>
<dbReference type="Gene3D" id="3.30.70.1290">
    <property type="entry name" value="Transposase IS200-like"/>
    <property type="match status" value="1"/>
</dbReference>
<dbReference type="NCBIfam" id="NF033573">
    <property type="entry name" value="transpos_IS200"/>
    <property type="match status" value="1"/>
</dbReference>
<dbReference type="Pfam" id="PF01797">
    <property type="entry name" value="Y1_Tnp"/>
    <property type="match status" value="1"/>
</dbReference>
<feature type="domain" description="Transposase IS200-like" evidence="1">
    <location>
        <begin position="5"/>
        <end position="119"/>
    </location>
</feature>
<sequence>MPNTYSSLYCQAIFAVKYRSAIIHESFKMELLAVIGNLINETGCQTLIVNGVSDHVHCLFRFYPKHSISDVMKSAKSKSSKWLNETSYLKHRFEWQIGFGCFAYSQSQLSRVTRYIKNQEEHHKKMTFRYEYIELLKAHNIPFLPEYLFEDLQ</sequence>
<dbReference type="PANTHER" id="PTHR33360:SF2">
    <property type="entry name" value="TRANSPOSASE FOR INSERTION SEQUENCE ELEMENT IS200"/>
    <property type="match status" value="1"/>
</dbReference>
<dbReference type="STRING" id="435880.SAMN04487988_110103"/>
<gene>
    <name evidence="2" type="ORF">SAMN04487988_110103</name>
</gene>
<dbReference type="PANTHER" id="PTHR33360">
    <property type="entry name" value="TRANSPOSASE FOR INSERTION SEQUENCE ELEMENT IS200"/>
    <property type="match status" value="1"/>
</dbReference>
<dbReference type="Proteomes" id="UP000199642">
    <property type="component" value="Unassembled WGS sequence"/>
</dbReference>
<dbReference type="SMART" id="SM01321">
    <property type="entry name" value="Y1_Tnp"/>
    <property type="match status" value="1"/>
</dbReference>
<organism evidence="2 3">
    <name type="scientific">Algoriphagus hitonicola</name>
    <dbReference type="NCBI Taxonomy" id="435880"/>
    <lineage>
        <taxon>Bacteria</taxon>
        <taxon>Pseudomonadati</taxon>
        <taxon>Bacteroidota</taxon>
        <taxon>Cytophagia</taxon>
        <taxon>Cytophagales</taxon>
        <taxon>Cyclobacteriaceae</taxon>
        <taxon>Algoriphagus</taxon>
    </lineage>
</organism>
<dbReference type="InterPro" id="IPR002686">
    <property type="entry name" value="Transposase_17"/>
</dbReference>
<evidence type="ECO:0000259" key="1">
    <source>
        <dbReference type="SMART" id="SM01321"/>
    </source>
</evidence>
<dbReference type="SUPFAM" id="SSF143422">
    <property type="entry name" value="Transposase IS200-like"/>
    <property type="match status" value="1"/>
</dbReference>
<evidence type="ECO:0000313" key="3">
    <source>
        <dbReference type="Proteomes" id="UP000199642"/>
    </source>
</evidence>
<dbReference type="OrthoDB" id="9797997at2"/>